<dbReference type="SUPFAM" id="SSF53649">
    <property type="entry name" value="Alkaline phosphatase-like"/>
    <property type="match status" value="1"/>
</dbReference>
<organism evidence="2 3">
    <name type="scientific">Sipha flava</name>
    <name type="common">yellow sugarcane aphid</name>
    <dbReference type="NCBI Taxonomy" id="143950"/>
    <lineage>
        <taxon>Eukaryota</taxon>
        <taxon>Metazoa</taxon>
        <taxon>Ecdysozoa</taxon>
        <taxon>Arthropoda</taxon>
        <taxon>Hexapoda</taxon>
        <taxon>Insecta</taxon>
        <taxon>Pterygota</taxon>
        <taxon>Neoptera</taxon>
        <taxon>Paraneoptera</taxon>
        <taxon>Hemiptera</taxon>
        <taxon>Sternorrhyncha</taxon>
        <taxon>Aphidomorpha</taxon>
        <taxon>Aphidoidea</taxon>
        <taxon>Aphididae</taxon>
        <taxon>Sipha</taxon>
    </lineage>
</organism>
<dbReference type="RefSeq" id="XP_025407745.1">
    <property type="nucleotide sequence ID" value="XM_025551960.1"/>
</dbReference>
<evidence type="ECO:0000313" key="2">
    <source>
        <dbReference type="Proteomes" id="UP000694846"/>
    </source>
</evidence>
<gene>
    <name evidence="3 4" type="primary">LOC112681678</name>
</gene>
<reference evidence="3 4" key="1">
    <citation type="submission" date="2025-04" db="UniProtKB">
        <authorList>
            <consortium name="RefSeq"/>
        </authorList>
    </citation>
    <scope>IDENTIFICATION</scope>
    <source>
        <tissue evidence="3 4">Whole body</tissue>
    </source>
</reference>
<dbReference type="GO" id="GO:0016787">
    <property type="term" value="F:hydrolase activity"/>
    <property type="evidence" value="ECO:0007669"/>
    <property type="project" value="UniProtKB-ARBA"/>
</dbReference>
<accession>A0A8B8FBQ2</accession>
<dbReference type="RefSeq" id="XP_025407746.1">
    <property type="nucleotide sequence ID" value="XM_025551961.1"/>
</dbReference>
<evidence type="ECO:0000256" key="1">
    <source>
        <dbReference type="SAM" id="SignalP"/>
    </source>
</evidence>
<evidence type="ECO:0000313" key="4">
    <source>
        <dbReference type="RefSeq" id="XP_025407746.1"/>
    </source>
</evidence>
<keyword evidence="1" id="KW-0732">Signal</keyword>
<dbReference type="OrthoDB" id="415411at2759"/>
<dbReference type="GeneID" id="112681678"/>
<name>A0A8B8FBQ2_9HEMI</name>
<keyword evidence="2" id="KW-1185">Reference proteome</keyword>
<dbReference type="Pfam" id="PF01663">
    <property type="entry name" value="Phosphodiest"/>
    <property type="match status" value="1"/>
</dbReference>
<dbReference type="InterPro" id="IPR002591">
    <property type="entry name" value="Phosphodiest/P_Trfase"/>
</dbReference>
<dbReference type="InterPro" id="IPR017850">
    <property type="entry name" value="Alkaline_phosphatase_core_sf"/>
</dbReference>
<feature type="signal peptide" evidence="1">
    <location>
        <begin position="1"/>
        <end position="21"/>
    </location>
</feature>
<dbReference type="PANTHER" id="PTHR10151">
    <property type="entry name" value="ECTONUCLEOTIDE PYROPHOSPHATASE/PHOSPHODIESTERASE"/>
    <property type="match status" value="1"/>
</dbReference>
<dbReference type="PANTHER" id="PTHR10151:SF120">
    <property type="entry name" value="BIS(5'-ADENOSYL)-TRIPHOSPHATASE"/>
    <property type="match status" value="1"/>
</dbReference>
<evidence type="ECO:0000313" key="3">
    <source>
        <dbReference type="RefSeq" id="XP_025407745.1"/>
    </source>
</evidence>
<proteinExistence type="predicted"/>
<dbReference type="AlphaFoldDB" id="A0A8B8FBQ2"/>
<feature type="chain" id="PRO_5044666538" evidence="1">
    <location>
        <begin position="22"/>
        <end position="154"/>
    </location>
</feature>
<dbReference type="Gene3D" id="3.40.720.10">
    <property type="entry name" value="Alkaline Phosphatase, subunit A"/>
    <property type="match status" value="1"/>
</dbReference>
<protein>
    <submittedName>
        <fullName evidence="3 4">Bis(5'-adenosyl)-triphosphatase enpp4-like</fullName>
    </submittedName>
</protein>
<dbReference type="Proteomes" id="UP000694846">
    <property type="component" value="Unplaced"/>
</dbReference>
<sequence length="154" mass="17750">MMWPTMAVIATSFIAATAVLAKVVTQHPLLVVVSLDSLHADDVRPDTMPTLSRFRDEHAAPPYMRPAFPTKTFVNHHTIATGLHPEQHGVLDNYMFDRDHRTMYKTYEQFHYDEAVVPIWIQNENDGDGRYSGVMMWPGSWFPYQGKKTNICRR</sequence>